<reference evidence="3 4" key="1">
    <citation type="submission" date="2019-06" db="EMBL/GenBank/DDBJ databases">
        <title>Paenimaribius caenipelagi gen. nov., sp. nov., isolated from a tidal flat.</title>
        <authorList>
            <person name="Yoon J.-H."/>
        </authorList>
    </citation>
    <scope>NUCLEOTIDE SEQUENCE [LARGE SCALE GENOMIC DNA]</scope>
    <source>
        <strain evidence="3 4">JBTF-M29</strain>
    </source>
</reference>
<dbReference type="CDD" id="cd05233">
    <property type="entry name" value="SDR_c"/>
    <property type="match status" value="1"/>
</dbReference>
<feature type="domain" description="Ketoreductase" evidence="2">
    <location>
        <begin position="5"/>
        <end position="180"/>
    </location>
</feature>
<dbReference type="PANTHER" id="PTHR43975">
    <property type="entry name" value="ZGC:101858"/>
    <property type="match status" value="1"/>
</dbReference>
<evidence type="ECO:0000259" key="2">
    <source>
        <dbReference type="SMART" id="SM00822"/>
    </source>
</evidence>
<sequence>MSKRKTVIVTGAGTGIGKATAKRFAQDGYNVVLNGRSDDPLAEVARQIGEHAVTAPGDVSKKDDVQRVIDKAIEAFGRIDVVVNNAGVVKPGGADGLSDDDFEAMLTVNVHGVRYMTLAALPYLRKTKGNVVNVSSVSGLRADWGMYGYNTSKGAVSLMTQSLALELGMEGIRVNAVAPATANTRLAAGLSENQKAMDAFAARIPMGRLVEPEEIASVIAFLAGNDAAFVNGVVLPVDGGLMASNGQPNFAALSQG</sequence>
<dbReference type="PROSITE" id="PS00061">
    <property type="entry name" value="ADH_SHORT"/>
    <property type="match status" value="1"/>
</dbReference>
<dbReference type="Proteomes" id="UP000318590">
    <property type="component" value="Unassembled WGS sequence"/>
</dbReference>
<keyword evidence="4" id="KW-1185">Reference proteome</keyword>
<dbReference type="OrthoDB" id="9797020at2"/>
<dbReference type="NCBIfam" id="NF005559">
    <property type="entry name" value="PRK07231.1"/>
    <property type="match status" value="1"/>
</dbReference>
<evidence type="ECO:0000313" key="4">
    <source>
        <dbReference type="Proteomes" id="UP000318590"/>
    </source>
</evidence>
<dbReference type="AlphaFoldDB" id="A0A547Q9X9"/>
<organism evidence="3 4">
    <name type="scientific">Palleronia caenipelagi</name>
    <dbReference type="NCBI Taxonomy" id="2489174"/>
    <lineage>
        <taxon>Bacteria</taxon>
        <taxon>Pseudomonadati</taxon>
        <taxon>Pseudomonadota</taxon>
        <taxon>Alphaproteobacteria</taxon>
        <taxon>Rhodobacterales</taxon>
        <taxon>Roseobacteraceae</taxon>
        <taxon>Palleronia</taxon>
    </lineage>
</organism>
<evidence type="ECO:0000256" key="1">
    <source>
        <dbReference type="ARBA" id="ARBA00006484"/>
    </source>
</evidence>
<dbReference type="PRINTS" id="PR00081">
    <property type="entry name" value="GDHRDH"/>
</dbReference>
<dbReference type="EMBL" id="VFSV01000002">
    <property type="protein sequence ID" value="TRD23170.1"/>
    <property type="molecule type" value="Genomic_DNA"/>
</dbReference>
<accession>A0A547Q9X9</accession>
<dbReference type="Pfam" id="PF13561">
    <property type="entry name" value="adh_short_C2"/>
    <property type="match status" value="1"/>
</dbReference>
<dbReference type="PANTHER" id="PTHR43975:SF2">
    <property type="entry name" value="EG:BACR7A4.14 PROTEIN-RELATED"/>
    <property type="match status" value="1"/>
</dbReference>
<dbReference type="InterPro" id="IPR020904">
    <property type="entry name" value="Sc_DH/Rdtase_CS"/>
</dbReference>
<dbReference type="SMART" id="SM00822">
    <property type="entry name" value="PKS_KR"/>
    <property type="match status" value="1"/>
</dbReference>
<proteinExistence type="inferred from homology"/>
<dbReference type="FunFam" id="3.40.50.720:FF:000084">
    <property type="entry name" value="Short-chain dehydrogenase reductase"/>
    <property type="match status" value="1"/>
</dbReference>
<comment type="similarity">
    <text evidence="1">Belongs to the short-chain dehydrogenases/reductases (SDR) family.</text>
</comment>
<dbReference type="Gene3D" id="3.40.50.720">
    <property type="entry name" value="NAD(P)-binding Rossmann-like Domain"/>
    <property type="match status" value="1"/>
</dbReference>
<name>A0A547Q9X9_9RHOB</name>
<comment type="caution">
    <text evidence="3">The sequence shown here is derived from an EMBL/GenBank/DDBJ whole genome shotgun (WGS) entry which is preliminary data.</text>
</comment>
<protein>
    <submittedName>
        <fullName evidence="3">SDR family oxidoreductase</fullName>
    </submittedName>
</protein>
<dbReference type="SUPFAM" id="SSF51735">
    <property type="entry name" value="NAD(P)-binding Rossmann-fold domains"/>
    <property type="match status" value="1"/>
</dbReference>
<evidence type="ECO:0000313" key="3">
    <source>
        <dbReference type="EMBL" id="TRD23170.1"/>
    </source>
</evidence>
<dbReference type="InterPro" id="IPR057326">
    <property type="entry name" value="KR_dom"/>
</dbReference>
<dbReference type="PRINTS" id="PR00080">
    <property type="entry name" value="SDRFAMILY"/>
</dbReference>
<dbReference type="InterPro" id="IPR036291">
    <property type="entry name" value="NAD(P)-bd_dom_sf"/>
</dbReference>
<dbReference type="RefSeq" id="WP_142832960.1">
    <property type="nucleotide sequence ID" value="NZ_VFSV01000002.1"/>
</dbReference>
<gene>
    <name evidence="3" type="ORF">FEV53_01020</name>
</gene>
<dbReference type="InterPro" id="IPR002347">
    <property type="entry name" value="SDR_fam"/>
</dbReference>